<proteinExistence type="predicted"/>
<gene>
    <name evidence="3" type="ORF">SAMN04489710_11459</name>
</gene>
<dbReference type="STRING" id="32040.SAMN04489710_11459"/>
<evidence type="ECO:0000313" key="4">
    <source>
        <dbReference type="Proteomes" id="UP000199517"/>
    </source>
</evidence>
<reference evidence="4" key="1">
    <citation type="submission" date="2016-10" db="EMBL/GenBank/DDBJ databases">
        <authorList>
            <person name="Varghese N."/>
            <person name="Submissions S."/>
        </authorList>
    </citation>
    <scope>NUCLEOTIDE SEQUENCE [LARGE SCALE GENOMIC DNA]</scope>
    <source>
        <strain evidence="4">DSM 7481</strain>
    </source>
</reference>
<dbReference type="RefSeq" id="WP_092955572.1">
    <property type="nucleotide sequence ID" value="NZ_FOMQ01000014.1"/>
</dbReference>
<feature type="region of interest" description="Disordered" evidence="1">
    <location>
        <begin position="114"/>
        <end position="134"/>
    </location>
</feature>
<accession>A0A1I1XQM8</accession>
<dbReference type="InterPro" id="IPR007684">
    <property type="entry name" value="Znf_Ogr/Delta"/>
</dbReference>
<organism evidence="3 4">
    <name type="scientific">Paracidovorax konjaci</name>
    <dbReference type="NCBI Taxonomy" id="32040"/>
    <lineage>
        <taxon>Bacteria</taxon>
        <taxon>Pseudomonadati</taxon>
        <taxon>Pseudomonadota</taxon>
        <taxon>Betaproteobacteria</taxon>
        <taxon>Burkholderiales</taxon>
        <taxon>Comamonadaceae</taxon>
        <taxon>Paracidovorax</taxon>
    </lineage>
</organism>
<feature type="region of interest" description="Disordered" evidence="1">
    <location>
        <begin position="1"/>
        <end position="28"/>
    </location>
</feature>
<feature type="compositionally biased region" description="Basic residues" evidence="1">
    <location>
        <begin position="14"/>
        <end position="24"/>
    </location>
</feature>
<dbReference type="OrthoDB" id="6895359at2"/>
<dbReference type="EMBL" id="FOMQ01000014">
    <property type="protein sequence ID" value="SFE09629.1"/>
    <property type="molecule type" value="Genomic_DNA"/>
</dbReference>
<dbReference type="Pfam" id="PF04606">
    <property type="entry name" value="Ogr_Delta"/>
    <property type="match status" value="1"/>
</dbReference>
<keyword evidence="4" id="KW-1185">Reference proteome</keyword>
<evidence type="ECO:0000259" key="2">
    <source>
        <dbReference type="Pfam" id="PF04606"/>
    </source>
</evidence>
<feature type="domain" description="Zinc finger Ogr/Delta-type" evidence="2">
    <location>
        <begin position="34"/>
        <end position="79"/>
    </location>
</feature>
<evidence type="ECO:0000256" key="1">
    <source>
        <dbReference type="SAM" id="MobiDB-lite"/>
    </source>
</evidence>
<dbReference type="Proteomes" id="UP000199517">
    <property type="component" value="Unassembled WGS sequence"/>
</dbReference>
<evidence type="ECO:0000313" key="3">
    <source>
        <dbReference type="EMBL" id="SFE09629.1"/>
    </source>
</evidence>
<sequence>MNTEANAAHDARAARQRTSHQGRKLKNEGTRMACPHCDAQAEIRTSRVVSKTMRELIYACTNVECGHTFVAATEVLRTLSPSATPDPAVNIPLSSHVNREMVRIVLDHAAESAHQPQYTAPTTGDLFAGPRGTS</sequence>
<dbReference type="AlphaFoldDB" id="A0A1I1XQM8"/>
<protein>
    <submittedName>
        <fullName evidence="3">Ogr/Delta-like zinc finger</fullName>
    </submittedName>
</protein>
<name>A0A1I1XQM8_9BURK</name>